<keyword evidence="4 7" id="KW-0833">Ubl conjugation pathway</keyword>
<protein>
    <recommendedName>
        <fullName evidence="8">Ubiquitin carboxyl-terminal hydrolase</fullName>
        <ecNumber evidence="8">3.4.19.12</ecNumber>
    </recommendedName>
</protein>
<organism evidence="11 12">
    <name type="scientific">Sphaerosporella brunnea</name>
    <dbReference type="NCBI Taxonomy" id="1250544"/>
    <lineage>
        <taxon>Eukaryota</taxon>
        <taxon>Fungi</taxon>
        <taxon>Dikarya</taxon>
        <taxon>Ascomycota</taxon>
        <taxon>Pezizomycotina</taxon>
        <taxon>Pezizomycetes</taxon>
        <taxon>Pezizales</taxon>
        <taxon>Pyronemataceae</taxon>
        <taxon>Sphaerosporella</taxon>
    </lineage>
</organism>
<dbReference type="PANTHER" id="PTHR10589:SF17">
    <property type="entry name" value="UBIQUITIN CARBOXYL-TERMINAL HYDROLASE"/>
    <property type="match status" value="1"/>
</dbReference>
<evidence type="ECO:0000256" key="3">
    <source>
        <dbReference type="ARBA" id="ARBA00022670"/>
    </source>
</evidence>
<keyword evidence="12" id="KW-1185">Reference proteome</keyword>
<dbReference type="GO" id="GO:0016579">
    <property type="term" value="P:protein deubiquitination"/>
    <property type="evidence" value="ECO:0007669"/>
    <property type="project" value="TreeGrafter"/>
</dbReference>
<keyword evidence="6 7" id="KW-0788">Thiol protease</keyword>
<dbReference type="GO" id="GO:0004843">
    <property type="term" value="F:cysteine-type deubiquitinase activity"/>
    <property type="evidence" value="ECO:0007669"/>
    <property type="project" value="UniProtKB-UniRule"/>
</dbReference>
<keyword evidence="5 7" id="KW-0378">Hydrolase</keyword>
<proteinExistence type="inferred from homology"/>
<evidence type="ECO:0000313" key="12">
    <source>
        <dbReference type="Proteomes" id="UP000326924"/>
    </source>
</evidence>
<dbReference type="InParanoid" id="A0A5J5ELK5"/>
<evidence type="ECO:0000256" key="2">
    <source>
        <dbReference type="ARBA" id="ARBA00009326"/>
    </source>
</evidence>
<evidence type="ECO:0000256" key="7">
    <source>
        <dbReference type="PROSITE-ProRule" id="PRU01393"/>
    </source>
</evidence>
<dbReference type="FunCoup" id="A0A5J5ELK5">
    <property type="interactions" value="591"/>
</dbReference>
<feature type="active site" description="Proton donor" evidence="7">
    <location>
        <position position="195"/>
    </location>
</feature>
<feature type="site" description="Transition state stabilizer" evidence="7">
    <location>
        <position position="115"/>
    </location>
</feature>
<dbReference type="Proteomes" id="UP000326924">
    <property type="component" value="Unassembled WGS sequence"/>
</dbReference>
<feature type="active site" description="Nucleophile" evidence="7">
    <location>
        <position position="121"/>
    </location>
</feature>
<dbReference type="Pfam" id="PF01088">
    <property type="entry name" value="Peptidase_C12"/>
    <property type="match status" value="1"/>
</dbReference>
<dbReference type="AlphaFoldDB" id="A0A5J5ELK5"/>
<dbReference type="CDD" id="cd09616">
    <property type="entry name" value="Peptidase_C12_UCH_L1_L3"/>
    <property type="match status" value="1"/>
</dbReference>
<evidence type="ECO:0000259" key="10">
    <source>
        <dbReference type="PROSITE" id="PS52048"/>
    </source>
</evidence>
<evidence type="ECO:0000313" key="11">
    <source>
        <dbReference type="EMBL" id="KAA8896798.1"/>
    </source>
</evidence>
<comment type="catalytic activity">
    <reaction evidence="1 7 8">
        <text>Thiol-dependent hydrolysis of ester, thioester, amide, peptide and isopeptide bonds formed by the C-terminal Gly of ubiquitin (a 76-residue protein attached to proteins as an intracellular targeting signal).</text>
        <dbReference type="EC" id="3.4.19.12"/>
    </reaction>
</comment>
<evidence type="ECO:0000256" key="5">
    <source>
        <dbReference type="ARBA" id="ARBA00022801"/>
    </source>
</evidence>
<dbReference type="InterPro" id="IPR057254">
    <property type="entry name" value="UCH_AS"/>
</dbReference>
<feature type="non-terminal residue" evidence="11">
    <location>
        <position position="1"/>
    </location>
</feature>
<reference evidence="11 12" key="1">
    <citation type="submission" date="2019-09" db="EMBL/GenBank/DDBJ databases">
        <title>Draft genome of the ectomycorrhizal ascomycete Sphaerosporella brunnea.</title>
        <authorList>
            <consortium name="DOE Joint Genome Institute"/>
            <person name="Benucci G.M."/>
            <person name="Marozzi G."/>
            <person name="Antonielli L."/>
            <person name="Sanchez S."/>
            <person name="Marco P."/>
            <person name="Wang X."/>
            <person name="Falini L.B."/>
            <person name="Barry K."/>
            <person name="Haridas S."/>
            <person name="Lipzen A."/>
            <person name="Labutti K."/>
            <person name="Grigoriev I.V."/>
            <person name="Murat C."/>
            <person name="Martin F."/>
            <person name="Albertini E."/>
            <person name="Donnini D."/>
            <person name="Bonito G."/>
        </authorList>
    </citation>
    <scope>NUCLEOTIDE SEQUENCE [LARGE SCALE GENOMIC DNA]</scope>
    <source>
        <strain evidence="11 12">Sb_GMNB300</strain>
    </source>
</reference>
<accession>A0A5J5ELK5</accession>
<dbReference type="SUPFAM" id="SSF54001">
    <property type="entry name" value="Cysteine proteinases"/>
    <property type="match status" value="1"/>
</dbReference>
<name>A0A5J5ELK5_9PEZI</name>
<dbReference type="InterPro" id="IPR036959">
    <property type="entry name" value="Peptidase_C12_UCH_sf"/>
</dbReference>
<comment type="similarity">
    <text evidence="2 7 8">Belongs to the peptidase C12 family.</text>
</comment>
<dbReference type="FunFam" id="3.40.532.10:FF:000008">
    <property type="entry name" value="Ubiquitin carboxyl-terminal hydrolase"/>
    <property type="match status" value="1"/>
</dbReference>
<dbReference type="PROSITE" id="PS00140">
    <property type="entry name" value="UCH_1"/>
    <property type="match status" value="1"/>
</dbReference>
<feature type="region of interest" description="Disordered" evidence="9">
    <location>
        <begin position="1"/>
        <end position="23"/>
    </location>
</feature>
<evidence type="ECO:0000256" key="1">
    <source>
        <dbReference type="ARBA" id="ARBA00000707"/>
    </source>
</evidence>
<dbReference type="PANTHER" id="PTHR10589">
    <property type="entry name" value="UBIQUITIN CARBOXYL-TERMINAL HYDROLASE"/>
    <property type="match status" value="1"/>
</dbReference>
<gene>
    <name evidence="11" type="ORF">FN846DRAFT_783529</name>
</gene>
<comment type="caution">
    <text evidence="11">The sequence shown here is derived from an EMBL/GenBank/DDBJ whole genome shotgun (WGS) entry which is preliminary data.</text>
</comment>
<evidence type="ECO:0000256" key="8">
    <source>
        <dbReference type="RuleBase" id="RU361215"/>
    </source>
</evidence>
<evidence type="ECO:0000256" key="6">
    <source>
        <dbReference type="ARBA" id="ARBA00022807"/>
    </source>
</evidence>
<dbReference type="PROSITE" id="PS52048">
    <property type="entry name" value="UCH_DOMAIN"/>
    <property type="match status" value="1"/>
</dbReference>
<dbReference type="GO" id="GO:0005737">
    <property type="term" value="C:cytoplasm"/>
    <property type="evidence" value="ECO:0007669"/>
    <property type="project" value="TreeGrafter"/>
</dbReference>
<sequence>STPPHPPPKKKKKTMSASVAPDLPKPNKAFIPLECNPDLMTTLVHKLGLSKQLAFVDVYSLTDPDLLAFVPRPALALLLVFPVSPIYEKSRQEEDASLPDYDKKGENEDPLWFKQTIRNACGMMGLLHAVSNGSARSMIQPGSPLSKFLARAQPLSPIERAKALEESDELEAAHKTAATQGDSVVPNAEDDVDLHYVCFVKSNKDNHLYELDGRRKGPLDRGDIGEDGDVLCDKATAVVQTFIDREKQSGRLDFSLVALTPSFD</sequence>
<dbReference type="EMBL" id="VXIS01000207">
    <property type="protein sequence ID" value="KAA8896798.1"/>
    <property type="molecule type" value="Genomic_DNA"/>
</dbReference>
<dbReference type="InterPro" id="IPR038765">
    <property type="entry name" value="Papain-like_cys_pep_sf"/>
</dbReference>
<keyword evidence="3 7" id="KW-0645">Protease</keyword>
<dbReference type="InterPro" id="IPR001578">
    <property type="entry name" value="Peptidase_C12_UCH"/>
</dbReference>
<dbReference type="GO" id="GO:0006511">
    <property type="term" value="P:ubiquitin-dependent protein catabolic process"/>
    <property type="evidence" value="ECO:0007669"/>
    <property type="project" value="UniProtKB-UniRule"/>
</dbReference>
<evidence type="ECO:0000256" key="4">
    <source>
        <dbReference type="ARBA" id="ARBA00022786"/>
    </source>
</evidence>
<feature type="site" description="Important for enzyme activity" evidence="7">
    <location>
        <position position="212"/>
    </location>
</feature>
<dbReference type="EC" id="3.4.19.12" evidence="8"/>
<dbReference type="OrthoDB" id="427186at2759"/>
<dbReference type="Gene3D" id="3.40.532.10">
    <property type="entry name" value="Peptidase C12, ubiquitin carboxyl-terminal hydrolase"/>
    <property type="match status" value="1"/>
</dbReference>
<dbReference type="PRINTS" id="PR00707">
    <property type="entry name" value="UBCTHYDRLASE"/>
</dbReference>
<evidence type="ECO:0000256" key="9">
    <source>
        <dbReference type="SAM" id="MobiDB-lite"/>
    </source>
</evidence>
<feature type="domain" description="UCH catalytic" evidence="10">
    <location>
        <begin position="29"/>
        <end position="261"/>
    </location>
</feature>